<evidence type="ECO:0000313" key="2">
    <source>
        <dbReference type="EMBL" id="ANJ66740.1"/>
    </source>
</evidence>
<evidence type="ECO:0000313" key="3">
    <source>
        <dbReference type="Proteomes" id="UP000078596"/>
    </source>
</evidence>
<evidence type="ECO:0000256" key="1">
    <source>
        <dbReference type="SAM" id="MobiDB-lite"/>
    </source>
</evidence>
<protein>
    <submittedName>
        <fullName evidence="2">Uncharacterized protein</fullName>
    </submittedName>
</protein>
<accession>A0A191ZFV6</accession>
<dbReference type="KEGG" id="haz:A9404_04535"/>
<gene>
    <name evidence="2" type="ORF">A9404_04535</name>
</gene>
<dbReference type="AlphaFoldDB" id="A0A191ZFV6"/>
<dbReference type="Gene3D" id="3.40.50.10610">
    <property type="entry name" value="ABC-type transport auxiliary lipoprotein component"/>
    <property type="match status" value="1"/>
</dbReference>
<dbReference type="EMBL" id="CP016027">
    <property type="protein sequence ID" value="ANJ66740.1"/>
    <property type="molecule type" value="Genomic_DNA"/>
</dbReference>
<proteinExistence type="predicted"/>
<dbReference type="Proteomes" id="UP000078596">
    <property type="component" value="Chromosome"/>
</dbReference>
<sequence length="301" mass="32355">MALLTTALPILSSAATQRLPALPLEQTSDAPTAPEPTREAGTCANHRFVKTVALSRVWIPSAPADILNLGSGLSEAVATDLNREFGFRTTLVPATRARDNAPAIGTFTRTGQIYFIRISGHDFLATGHDSAWSFLGPSADPRSGTIDISIDNGAKGIEVAHTEIAAESVRIAPYQPPIDARGRPFWSSTYGQSLQQLAEHAARFIGQSLDCEPLTGQVIRVDGREITINRGADDGLRLSDRPLLLRRSDPVSLLGQETLPERHTLESLGAADIVHLSHHTAMLRYPGNHIVQIGDLVQAGE</sequence>
<name>A0A191ZFV6_9GAMM</name>
<reference evidence="2 3" key="1">
    <citation type="submission" date="2016-06" db="EMBL/GenBank/DDBJ databases">
        <title>Insight into the functional genes involving in sulfur oxidation in Pearl River water.</title>
        <authorList>
            <person name="Luo J."/>
            <person name="Tan X."/>
            <person name="Lin W."/>
        </authorList>
    </citation>
    <scope>NUCLEOTIDE SEQUENCE [LARGE SCALE GENOMIC DNA]</scope>
    <source>
        <strain evidence="2 3">LS2</strain>
    </source>
</reference>
<organism evidence="2 3">
    <name type="scientific">Halothiobacillus diazotrophicus</name>
    <dbReference type="NCBI Taxonomy" id="1860122"/>
    <lineage>
        <taxon>Bacteria</taxon>
        <taxon>Pseudomonadati</taxon>
        <taxon>Pseudomonadota</taxon>
        <taxon>Gammaproteobacteria</taxon>
        <taxon>Chromatiales</taxon>
        <taxon>Halothiobacillaceae</taxon>
        <taxon>Halothiobacillus</taxon>
    </lineage>
</organism>
<feature type="region of interest" description="Disordered" evidence="1">
    <location>
        <begin position="21"/>
        <end position="40"/>
    </location>
</feature>
<keyword evidence="3" id="KW-1185">Reference proteome</keyword>
<dbReference type="STRING" id="1860122.A9404_04535"/>